<proteinExistence type="predicted"/>
<evidence type="ECO:0000313" key="3">
    <source>
        <dbReference type="Proteomes" id="UP001449225"/>
    </source>
</evidence>
<evidence type="ECO:0000313" key="2">
    <source>
        <dbReference type="EMBL" id="MEM5535077.1"/>
    </source>
</evidence>
<accession>A0ABU9TPA3</accession>
<feature type="signal peptide" evidence="1">
    <location>
        <begin position="1"/>
        <end position="20"/>
    </location>
</feature>
<reference evidence="2 3" key="1">
    <citation type="submission" date="2024-03" db="EMBL/GenBank/DDBJ databases">
        <title>Community enrichment and isolation of bacterial strains for fucoidan degradation.</title>
        <authorList>
            <person name="Sichert A."/>
        </authorList>
    </citation>
    <scope>NUCLEOTIDE SEQUENCE [LARGE SCALE GENOMIC DNA]</scope>
    <source>
        <strain evidence="2 3">AS76</strain>
    </source>
</reference>
<name>A0ABU9TPA3_9GAMM</name>
<dbReference type="EMBL" id="JBBMRA010000001">
    <property type="protein sequence ID" value="MEM5535077.1"/>
    <property type="molecule type" value="Genomic_DNA"/>
</dbReference>
<dbReference type="InterPro" id="IPR021727">
    <property type="entry name" value="DUF3299"/>
</dbReference>
<evidence type="ECO:0000256" key="1">
    <source>
        <dbReference type="SAM" id="SignalP"/>
    </source>
</evidence>
<dbReference type="RefSeq" id="WP_342853498.1">
    <property type="nucleotide sequence ID" value="NZ_JBBMRA010000001.1"/>
</dbReference>
<comment type="caution">
    <text evidence="2">The sequence shown here is derived from an EMBL/GenBank/DDBJ whole genome shotgun (WGS) entry which is preliminary data.</text>
</comment>
<dbReference type="Pfam" id="PF11736">
    <property type="entry name" value="DUF3299"/>
    <property type="match status" value="1"/>
</dbReference>
<organism evidence="2 3">
    <name type="scientific">Neptuniibacter pectenicola</name>
    <dbReference type="NCBI Taxonomy" id="1806669"/>
    <lineage>
        <taxon>Bacteria</taxon>
        <taxon>Pseudomonadati</taxon>
        <taxon>Pseudomonadota</taxon>
        <taxon>Gammaproteobacteria</taxon>
        <taxon>Oceanospirillales</taxon>
        <taxon>Oceanospirillaceae</taxon>
        <taxon>Neptuniibacter</taxon>
    </lineage>
</organism>
<dbReference type="Gene3D" id="2.40.50.870">
    <property type="entry name" value="Protein of unknown function (DUF3299)"/>
    <property type="match status" value="1"/>
</dbReference>
<gene>
    <name evidence="2" type="ORF">WNY58_01610</name>
</gene>
<dbReference type="Proteomes" id="UP001449225">
    <property type="component" value="Unassembled WGS sequence"/>
</dbReference>
<keyword evidence="1" id="KW-0732">Signal</keyword>
<protein>
    <submittedName>
        <fullName evidence="2">DUF3299 domain-containing protein</fullName>
    </submittedName>
</protein>
<sequence>MYKNIVLALWLIVAPSVVSAEEVINGEPVKNVEWEELMPADFSMDALFENSDQLASIDDFDPKAQQLLDEMMAAMQSAPTVPDFDGQMIKIPGYVVPVESEGTNVTEFFLVPYFGACIHVPPPPSNQIIYVHFEPGTRIENLYDAVWISGRLETQTVVNDLATSGYRMEAFQIEPYDL</sequence>
<feature type="chain" id="PRO_5045767901" evidence="1">
    <location>
        <begin position="21"/>
        <end position="178"/>
    </location>
</feature>
<keyword evidence="3" id="KW-1185">Reference proteome</keyword>